<feature type="chain" id="PRO_5029901250" description="Nose resistant-to-fluoxetine protein N-terminal domain-containing protein" evidence="2">
    <location>
        <begin position="20"/>
        <end position="679"/>
    </location>
</feature>
<evidence type="ECO:0000313" key="4">
    <source>
        <dbReference type="EnsemblMetazoa" id="XP_030841635"/>
    </source>
</evidence>
<evidence type="ECO:0000256" key="1">
    <source>
        <dbReference type="SAM" id="Phobius"/>
    </source>
</evidence>
<dbReference type="InParanoid" id="A0A7M7SZ03"/>
<dbReference type="InterPro" id="IPR002656">
    <property type="entry name" value="Acyl_transf_3_dom"/>
</dbReference>
<dbReference type="AlphaFoldDB" id="A0A7M7SZ03"/>
<dbReference type="PANTHER" id="PTHR11161">
    <property type="entry name" value="O-ACYLTRANSFERASE"/>
    <property type="match status" value="1"/>
</dbReference>
<keyword evidence="1" id="KW-0812">Transmembrane</keyword>
<name>A0A7M7SZ03_STRPU</name>
<dbReference type="SMART" id="SM00703">
    <property type="entry name" value="NRF"/>
    <property type="match status" value="1"/>
</dbReference>
<feature type="transmembrane region" description="Helical" evidence="1">
    <location>
        <begin position="491"/>
        <end position="514"/>
    </location>
</feature>
<dbReference type="Proteomes" id="UP000007110">
    <property type="component" value="Unassembled WGS sequence"/>
</dbReference>
<feature type="transmembrane region" description="Helical" evidence="1">
    <location>
        <begin position="424"/>
        <end position="446"/>
    </location>
</feature>
<protein>
    <recommendedName>
        <fullName evidence="3">Nose resistant-to-fluoxetine protein N-terminal domain-containing protein</fullName>
    </recommendedName>
</protein>
<feature type="domain" description="Nose resistant-to-fluoxetine protein N-terminal" evidence="3">
    <location>
        <begin position="57"/>
        <end position="171"/>
    </location>
</feature>
<feature type="transmembrane region" description="Helical" evidence="1">
    <location>
        <begin position="606"/>
        <end position="627"/>
    </location>
</feature>
<dbReference type="Pfam" id="PF20146">
    <property type="entry name" value="NRF"/>
    <property type="match status" value="1"/>
</dbReference>
<dbReference type="InterPro" id="IPR006621">
    <property type="entry name" value="Nose-resist-to-fluoxetine_N"/>
</dbReference>
<dbReference type="KEGG" id="spu:100888477"/>
<feature type="transmembrane region" description="Helical" evidence="1">
    <location>
        <begin position="569"/>
        <end position="594"/>
    </location>
</feature>
<organism evidence="4 5">
    <name type="scientific">Strongylocentrotus purpuratus</name>
    <name type="common">Purple sea urchin</name>
    <dbReference type="NCBI Taxonomy" id="7668"/>
    <lineage>
        <taxon>Eukaryota</taxon>
        <taxon>Metazoa</taxon>
        <taxon>Echinodermata</taxon>
        <taxon>Eleutherozoa</taxon>
        <taxon>Echinozoa</taxon>
        <taxon>Echinoidea</taxon>
        <taxon>Euechinoidea</taxon>
        <taxon>Echinacea</taxon>
        <taxon>Camarodonta</taxon>
        <taxon>Echinidea</taxon>
        <taxon>Strongylocentrotidae</taxon>
        <taxon>Strongylocentrotus</taxon>
    </lineage>
</organism>
<evidence type="ECO:0000256" key="2">
    <source>
        <dbReference type="SAM" id="SignalP"/>
    </source>
</evidence>
<evidence type="ECO:0000313" key="5">
    <source>
        <dbReference type="Proteomes" id="UP000007110"/>
    </source>
</evidence>
<dbReference type="PANTHER" id="PTHR11161:SF0">
    <property type="entry name" value="O-ACYLTRANSFERASE LIKE PROTEIN"/>
    <property type="match status" value="1"/>
</dbReference>
<reference evidence="4" key="2">
    <citation type="submission" date="2021-01" db="UniProtKB">
        <authorList>
            <consortium name="EnsemblMetazoa"/>
        </authorList>
    </citation>
    <scope>IDENTIFICATION</scope>
</reference>
<evidence type="ECO:0000259" key="3">
    <source>
        <dbReference type="SMART" id="SM00703"/>
    </source>
</evidence>
<dbReference type="RefSeq" id="XP_030841635.1">
    <property type="nucleotide sequence ID" value="XM_030985775.1"/>
</dbReference>
<keyword evidence="1" id="KW-0472">Membrane</keyword>
<dbReference type="EnsemblMetazoa" id="XM_030985775">
    <property type="protein sequence ID" value="XP_030841635"/>
    <property type="gene ID" value="LOC100888477"/>
</dbReference>
<keyword evidence="1" id="KW-1133">Transmembrane helix</keyword>
<proteinExistence type="predicted"/>
<feature type="transmembrane region" description="Helical" evidence="1">
    <location>
        <begin position="526"/>
        <end position="549"/>
    </location>
</feature>
<dbReference type="OrthoDB" id="118951at2759"/>
<dbReference type="GeneID" id="100888477"/>
<dbReference type="InterPro" id="IPR052728">
    <property type="entry name" value="O2_lipid_transport_reg"/>
</dbReference>
<feature type="transmembrane region" description="Helical" evidence="1">
    <location>
        <begin position="647"/>
        <end position="669"/>
    </location>
</feature>
<keyword evidence="2" id="KW-0732">Signal</keyword>
<dbReference type="OMA" id="ICYVISW"/>
<feature type="transmembrane region" description="Helical" evidence="1">
    <location>
        <begin position="361"/>
        <end position="382"/>
    </location>
</feature>
<feature type="transmembrane region" description="Helical" evidence="1">
    <location>
        <begin position="453"/>
        <end position="471"/>
    </location>
</feature>
<accession>A0A7M7SZ03</accession>
<keyword evidence="5" id="KW-1185">Reference proteome</keyword>
<feature type="signal peptide" evidence="2">
    <location>
        <begin position="1"/>
        <end position="19"/>
    </location>
</feature>
<dbReference type="GO" id="GO:0016747">
    <property type="term" value="F:acyltransferase activity, transferring groups other than amino-acyl groups"/>
    <property type="evidence" value="ECO:0007669"/>
    <property type="project" value="InterPro"/>
</dbReference>
<dbReference type="Pfam" id="PF01757">
    <property type="entry name" value="Acyl_transf_3"/>
    <property type="match status" value="1"/>
</dbReference>
<sequence length="679" mass="76324">MGMFIILSIACCLSSAAQASLENDDIVPSSIMMSFWDDWIRENILPPIRVGEASSNGSQCFQELEKIFTEGGKKRNIIVDATGKPSSGILEGNIAWLGDYRQCVDTTDLHYCLTTAQIRVQSVSHRQSGSLSVGVCLPEECREKDIFFFSRFIKNLVPGDLIGRVKVNCNERMNPSGDSGFICTMVVVSLLCLLCLSATAYESYQNHRNSLDEERQPILEVKTSKRTCSINESVNDKDLSAWTWRRCILCFSLTRSVNQITNTTSGKDDIQCLHGMRVISMFWIILGHSLSFQQKSGALADVLWVYSFPAKWFTSQVIFNSYVALDTFFFLGGLLVAYTGFKYMSKSVGRVNWLVAIVHRYIRITPAMAVVILLYTFVYPYLGEGPFWYQRVEDVRGCYQWWWTNFLYINNFVPSDTSSGCLSWSWYLATDMQLFLLAIILIVLLWWHPAIGIVSLAVLSLASITVRAVIFSERGYAATQPINSATDSTDMFPFSVKPYACATAYLVGIAAGYCLHVLKNKALPRLHVVVVILGWLSAFAMGMSIVYGLYGAFDHPGPKIVVQEKPLNVAYGCLKSLAWTLALSWVVFTCHYGYGGVINRFLSWSFWIPLSRLTFCAYLLHPAIIYLNTGTISMSYNFNVIGQSFRFTGFVTISYSAAFILSSLIEMPISSLQKMFLKR</sequence>
<feature type="transmembrane region" description="Helical" evidence="1">
    <location>
        <begin position="312"/>
        <end position="341"/>
    </location>
</feature>
<reference evidence="5" key="1">
    <citation type="submission" date="2015-02" db="EMBL/GenBank/DDBJ databases">
        <title>Genome sequencing for Strongylocentrotus purpuratus.</title>
        <authorList>
            <person name="Murali S."/>
            <person name="Liu Y."/>
            <person name="Vee V."/>
            <person name="English A."/>
            <person name="Wang M."/>
            <person name="Skinner E."/>
            <person name="Han Y."/>
            <person name="Muzny D.M."/>
            <person name="Worley K.C."/>
            <person name="Gibbs R.A."/>
        </authorList>
    </citation>
    <scope>NUCLEOTIDE SEQUENCE</scope>
</reference>